<dbReference type="EMBL" id="JAIWYP010000006">
    <property type="protein sequence ID" value="KAH3809956.1"/>
    <property type="molecule type" value="Genomic_DNA"/>
</dbReference>
<reference evidence="1" key="2">
    <citation type="submission" date="2020-11" db="EMBL/GenBank/DDBJ databases">
        <authorList>
            <person name="McCartney M.A."/>
            <person name="Auch B."/>
            <person name="Kono T."/>
            <person name="Mallez S."/>
            <person name="Becker A."/>
            <person name="Gohl D.M."/>
            <person name="Silverstein K.A.T."/>
            <person name="Koren S."/>
            <person name="Bechman K.B."/>
            <person name="Herman A."/>
            <person name="Abrahante J.E."/>
            <person name="Garbe J."/>
        </authorList>
    </citation>
    <scope>NUCLEOTIDE SEQUENCE</scope>
    <source>
        <strain evidence="1">Duluth1</strain>
        <tissue evidence="1">Whole animal</tissue>
    </source>
</reference>
<sequence length="99" mass="11778">MTNESTTRKKYHMITKTIKINILTKFHKDWMKTVFLLFDIINILTKFHKDWIKTATSIINILTKFHKDWMKIVTSSIYTSKLLTDAHTHARTYGHHTVT</sequence>
<gene>
    <name evidence="1" type="ORF">DPMN_138338</name>
</gene>
<accession>A0A9D4G424</accession>
<organism evidence="1 2">
    <name type="scientific">Dreissena polymorpha</name>
    <name type="common">Zebra mussel</name>
    <name type="synonym">Mytilus polymorpha</name>
    <dbReference type="NCBI Taxonomy" id="45954"/>
    <lineage>
        <taxon>Eukaryota</taxon>
        <taxon>Metazoa</taxon>
        <taxon>Spiralia</taxon>
        <taxon>Lophotrochozoa</taxon>
        <taxon>Mollusca</taxon>
        <taxon>Bivalvia</taxon>
        <taxon>Autobranchia</taxon>
        <taxon>Heteroconchia</taxon>
        <taxon>Euheterodonta</taxon>
        <taxon>Imparidentia</taxon>
        <taxon>Neoheterodontei</taxon>
        <taxon>Myida</taxon>
        <taxon>Dreissenoidea</taxon>
        <taxon>Dreissenidae</taxon>
        <taxon>Dreissena</taxon>
    </lineage>
</organism>
<reference evidence="1" key="1">
    <citation type="journal article" date="2019" name="bioRxiv">
        <title>The Genome of the Zebra Mussel, Dreissena polymorpha: A Resource for Invasive Species Research.</title>
        <authorList>
            <person name="McCartney M.A."/>
            <person name="Auch B."/>
            <person name="Kono T."/>
            <person name="Mallez S."/>
            <person name="Zhang Y."/>
            <person name="Obille A."/>
            <person name="Becker A."/>
            <person name="Abrahante J.E."/>
            <person name="Garbe J."/>
            <person name="Badalamenti J.P."/>
            <person name="Herman A."/>
            <person name="Mangelson H."/>
            <person name="Liachko I."/>
            <person name="Sullivan S."/>
            <person name="Sone E.D."/>
            <person name="Koren S."/>
            <person name="Silverstein K.A.T."/>
            <person name="Beckman K.B."/>
            <person name="Gohl D.M."/>
        </authorList>
    </citation>
    <scope>NUCLEOTIDE SEQUENCE</scope>
    <source>
        <strain evidence="1">Duluth1</strain>
        <tissue evidence="1">Whole animal</tissue>
    </source>
</reference>
<evidence type="ECO:0000313" key="1">
    <source>
        <dbReference type="EMBL" id="KAH3809956.1"/>
    </source>
</evidence>
<comment type="caution">
    <text evidence="1">The sequence shown here is derived from an EMBL/GenBank/DDBJ whole genome shotgun (WGS) entry which is preliminary data.</text>
</comment>
<dbReference type="Proteomes" id="UP000828390">
    <property type="component" value="Unassembled WGS sequence"/>
</dbReference>
<dbReference type="AlphaFoldDB" id="A0A9D4G424"/>
<name>A0A9D4G424_DREPO</name>
<proteinExistence type="predicted"/>
<keyword evidence="2" id="KW-1185">Reference proteome</keyword>
<evidence type="ECO:0000313" key="2">
    <source>
        <dbReference type="Proteomes" id="UP000828390"/>
    </source>
</evidence>
<protein>
    <submittedName>
        <fullName evidence="1">Uncharacterized protein</fullName>
    </submittedName>
</protein>